<feature type="domain" description="Malic enzyme NAD-binding" evidence="8">
    <location>
        <begin position="158"/>
        <end position="380"/>
    </location>
</feature>
<dbReference type="InterPro" id="IPR036291">
    <property type="entry name" value="NAD(P)-bd_dom_sf"/>
</dbReference>
<gene>
    <name evidence="10" type="primary">maeA</name>
    <name evidence="10" type="ORF">SCHIN_v1c06450</name>
</gene>
<dbReference type="RefSeq" id="WP_166508226.1">
    <property type="nucleotide sequence ID" value="NZ_CP043026.1"/>
</dbReference>
<dbReference type="PANTHER" id="PTHR43237:SF4">
    <property type="entry name" value="NADP-DEPENDENT MALIC ENZYME"/>
    <property type="match status" value="1"/>
</dbReference>
<dbReference type="Gene3D" id="3.40.50.10380">
    <property type="entry name" value="Malic enzyme, N-terminal domain"/>
    <property type="match status" value="1"/>
</dbReference>
<dbReference type="FunFam" id="3.40.50.10380:FF:000003">
    <property type="entry name" value="NADP-dependent malic enzyme"/>
    <property type="match status" value="1"/>
</dbReference>
<accession>A0A5B9Y6X7</accession>
<dbReference type="PROSITE" id="PS00331">
    <property type="entry name" value="MALIC_ENZYMES"/>
    <property type="match status" value="1"/>
</dbReference>
<dbReference type="InterPro" id="IPR015884">
    <property type="entry name" value="Malic_enzyme_CS"/>
</dbReference>
<comment type="similarity">
    <text evidence="2">Belongs to the malic enzymes family.</text>
</comment>
<dbReference type="KEGG" id="schi:SCHIN_v1c06450"/>
<dbReference type="Pfam" id="PF03949">
    <property type="entry name" value="Malic_M"/>
    <property type="match status" value="1"/>
</dbReference>
<dbReference type="GO" id="GO:0051287">
    <property type="term" value="F:NAD binding"/>
    <property type="evidence" value="ECO:0007669"/>
    <property type="project" value="InterPro"/>
</dbReference>
<dbReference type="AlphaFoldDB" id="A0A5B9Y6X7"/>
<dbReference type="EMBL" id="CP043026">
    <property type="protein sequence ID" value="QEH61842.1"/>
    <property type="molecule type" value="Genomic_DNA"/>
</dbReference>
<evidence type="ECO:0000313" key="10">
    <source>
        <dbReference type="EMBL" id="QEH61842.1"/>
    </source>
</evidence>
<evidence type="ECO:0000259" key="9">
    <source>
        <dbReference type="SMART" id="SM01274"/>
    </source>
</evidence>
<feature type="binding site" evidence="7">
    <location>
        <position position="132"/>
    </location>
    <ligand>
        <name>a divalent metal cation</name>
        <dbReference type="ChEBI" id="CHEBI:60240"/>
    </ligand>
</feature>
<evidence type="ECO:0000256" key="5">
    <source>
        <dbReference type="PIRSR" id="PIRSR000106-1"/>
    </source>
</evidence>
<comment type="cofactor">
    <cofactor evidence="7">
        <name>Mg(2+)</name>
        <dbReference type="ChEBI" id="CHEBI:18420"/>
    </cofactor>
    <cofactor evidence="7">
        <name>Mn(2+)</name>
        <dbReference type="ChEBI" id="CHEBI:29035"/>
    </cofactor>
    <text evidence="7">Divalent metal cations. Prefers magnesium or manganese.</text>
</comment>
<dbReference type="SUPFAM" id="SSF51735">
    <property type="entry name" value="NAD(P)-binding Rossmann-fold domains"/>
    <property type="match status" value="1"/>
</dbReference>
<dbReference type="SUPFAM" id="SSF53223">
    <property type="entry name" value="Aminoacid dehydrogenase-like, N-terminal domain"/>
    <property type="match status" value="1"/>
</dbReference>
<proteinExistence type="inferred from homology"/>
<dbReference type="GO" id="GO:0016616">
    <property type="term" value="F:oxidoreductase activity, acting on the CH-OH group of donors, NAD or NADP as acceptor"/>
    <property type="evidence" value="ECO:0007669"/>
    <property type="project" value="InterPro"/>
</dbReference>
<dbReference type="InterPro" id="IPR012301">
    <property type="entry name" value="Malic_N_dom"/>
</dbReference>
<dbReference type="Pfam" id="PF00390">
    <property type="entry name" value="malic"/>
    <property type="match status" value="1"/>
</dbReference>
<evidence type="ECO:0000256" key="2">
    <source>
        <dbReference type="ARBA" id="ARBA00008785"/>
    </source>
</evidence>
<organism evidence="10 11">
    <name type="scientific">Spiroplasma chinense</name>
    <dbReference type="NCBI Taxonomy" id="216932"/>
    <lineage>
        <taxon>Bacteria</taxon>
        <taxon>Bacillati</taxon>
        <taxon>Mycoplasmatota</taxon>
        <taxon>Mollicutes</taxon>
        <taxon>Entomoplasmatales</taxon>
        <taxon>Spiroplasmataceae</taxon>
        <taxon>Spiroplasma</taxon>
    </lineage>
</organism>
<evidence type="ECO:0000256" key="1">
    <source>
        <dbReference type="ARBA" id="ARBA00001936"/>
    </source>
</evidence>
<dbReference type="PANTHER" id="PTHR43237">
    <property type="entry name" value="NADP-DEPENDENT MALIC ENZYME"/>
    <property type="match status" value="1"/>
</dbReference>
<name>A0A5B9Y6X7_9MOLU</name>
<dbReference type="GO" id="GO:0046872">
    <property type="term" value="F:metal ion binding"/>
    <property type="evidence" value="ECO:0007669"/>
    <property type="project" value="UniProtKB-KW"/>
</dbReference>
<evidence type="ECO:0000256" key="6">
    <source>
        <dbReference type="PIRSR" id="PIRSR000106-2"/>
    </source>
</evidence>
<keyword evidence="3 7" id="KW-0479">Metal-binding</keyword>
<keyword evidence="4" id="KW-0560">Oxidoreductase</keyword>
<feature type="active site" description="Proton donor" evidence="5">
    <location>
        <position position="34"/>
    </location>
</feature>
<feature type="active site" description="Proton acceptor" evidence="5">
    <location>
        <position position="89"/>
    </location>
</feature>
<evidence type="ECO:0000256" key="4">
    <source>
        <dbReference type="ARBA" id="ARBA00023002"/>
    </source>
</evidence>
<dbReference type="SMART" id="SM01274">
    <property type="entry name" value="malic"/>
    <property type="match status" value="1"/>
</dbReference>
<dbReference type="PIRSF" id="PIRSF000106">
    <property type="entry name" value="ME"/>
    <property type="match status" value="1"/>
</dbReference>
<dbReference type="InterPro" id="IPR012302">
    <property type="entry name" value="Malic_NAD-bd"/>
</dbReference>
<protein>
    <submittedName>
        <fullName evidence="10">Malate dehydrogenase</fullName>
    </submittedName>
</protein>
<evidence type="ECO:0000259" key="8">
    <source>
        <dbReference type="SMART" id="SM00919"/>
    </source>
</evidence>
<dbReference type="GO" id="GO:0004470">
    <property type="term" value="F:malic enzyme activity"/>
    <property type="evidence" value="ECO:0007669"/>
    <property type="project" value="InterPro"/>
</dbReference>
<feature type="domain" description="Malic enzyme N-terminal" evidence="9">
    <location>
        <begin position="13"/>
        <end position="146"/>
    </location>
</feature>
<feature type="binding site" evidence="6">
    <location>
        <position position="285"/>
    </location>
    <ligand>
        <name>(S)-malate</name>
        <dbReference type="ChEBI" id="CHEBI:15589"/>
    </ligand>
</feature>
<dbReference type="InterPro" id="IPR046346">
    <property type="entry name" value="Aminoacid_DH-like_N_sf"/>
</dbReference>
<reference evidence="10 11" key="1">
    <citation type="submission" date="2019-08" db="EMBL/GenBank/DDBJ databases">
        <title>Complete genome sequence of Spiroplasma chinense CCH (DSM 19755).</title>
        <authorList>
            <person name="Shen H.-Y."/>
            <person name="Lin Y.-C."/>
            <person name="Chou L."/>
            <person name="Kuo C.-H."/>
        </authorList>
    </citation>
    <scope>NUCLEOTIDE SEQUENCE [LARGE SCALE GENOMIC DNA]</scope>
    <source>
        <strain evidence="10 11">CCH</strain>
    </source>
</reference>
<evidence type="ECO:0000256" key="3">
    <source>
        <dbReference type="ARBA" id="ARBA00022723"/>
    </source>
</evidence>
<evidence type="ECO:0000313" key="11">
    <source>
        <dbReference type="Proteomes" id="UP000323144"/>
    </source>
</evidence>
<dbReference type="SMART" id="SM00919">
    <property type="entry name" value="Malic_M"/>
    <property type="match status" value="1"/>
</dbReference>
<feature type="binding site" evidence="7">
    <location>
        <position position="131"/>
    </location>
    <ligand>
        <name>a divalent metal cation</name>
        <dbReference type="ChEBI" id="CHEBI:60240"/>
    </ligand>
</feature>
<dbReference type="InterPro" id="IPR051674">
    <property type="entry name" value="Malate_Decarboxylase"/>
</dbReference>
<dbReference type="Gene3D" id="3.40.50.720">
    <property type="entry name" value="NAD(P)-binding Rossmann-like Domain"/>
    <property type="match status" value="1"/>
</dbReference>
<sequence>MKENALELHERLKGKIKVELKEDVTSYEELSIVYSPGVAQPCLEIAKNNSDIYKYTMKGNTVAIISNGTAVLGLGDIGADASLPVMEGKAVLVKKFAGVNAFPICIDEKDPKKLIEIIKSIGTSFGAINLEDIAAPDCFEIERTLQEEMNIPVFHDDQHGTSVIIIAGIINSARLLKKDISKLKITLCGTGAAGYNIAKTVHKLGVEQILAYNKFGVVNSSNKDKNDQSVNELLEKNIINDTDKSTLAEIMEGADVFVGLSAPNIVTSEMVSKMNKDPILFAMANPIPEITFEEISKVEYGVFGTGRSDYPNQVNNVLAFPGILKGLLETDVKVMDEEAKIVIGKAIANLVTDDELKKEFVLPNLFDNRVVDVIVNEMKKL</sequence>
<feature type="binding site" evidence="7">
    <location>
        <position position="157"/>
    </location>
    <ligand>
        <name>a divalent metal cation</name>
        <dbReference type="ChEBI" id="CHEBI:60240"/>
    </ligand>
</feature>
<dbReference type="Proteomes" id="UP000323144">
    <property type="component" value="Chromosome"/>
</dbReference>
<evidence type="ECO:0000256" key="7">
    <source>
        <dbReference type="PIRSR" id="PIRSR000106-3"/>
    </source>
</evidence>
<comment type="cofactor">
    <cofactor evidence="1">
        <name>Mn(2+)</name>
        <dbReference type="ChEBI" id="CHEBI:29035"/>
    </cofactor>
</comment>
<dbReference type="InterPro" id="IPR037062">
    <property type="entry name" value="Malic_N_dom_sf"/>
</dbReference>
<keyword evidence="11" id="KW-1185">Reference proteome</keyword>
<dbReference type="InterPro" id="IPR001891">
    <property type="entry name" value="Malic_OxRdtase"/>
</dbReference>
<feature type="binding site" evidence="6">
    <location>
        <position position="315"/>
    </location>
    <ligand>
        <name>(S)-malate</name>
        <dbReference type="ChEBI" id="CHEBI:15589"/>
    </ligand>
</feature>